<feature type="transmembrane region" description="Helical" evidence="1">
    <location>
        <begin position="22"/>
        <end position="42"/>
    </location>
</feature>
<dbReference type="RefSeq" id="WP_179264060.1">
    <property type="nucleotide sequence ID" value="NZ_CP058601.1"/>
</dbReference>
<keyword evidence="3" id="KW-1185">Reference proteome</keyword>
<accession>A0A7D5GUV5</accession>
<keyword evidence="1" id="KW-0812">Transmembrane</keyword>
<feature type="transmembrane region" description="Helical" evidence="1">
    <location>
        <begin position="149"/>
        <end position="167"/>
    </location>
</feature>
<protein>
    <recommendedName>
        <fullName evidence="4">Bax inhibitor-1/YccA family protein</fullName>
    </recommendedName>
</protein>
<dbReference type="Proteomes" id="UP000509241">
    <property type="component" value="Chromosome"/>
</dbReference>
<keyword evidence="1" id="KW-1133">Transmembrane helix</keyword>
<name>A0A7D5GUV5_9EURY</name>
<evidence type="ECO:0000313" key="2">
    <source>
        <dbReference type="EMBL" id="QLG50989.1"/>
    </source>
</evidence>
<organism evidence="2 3">
    <name type="scientific">Natrinema halophilum</name>
    <dbReference type="NCBI Taxonomy" id="1699371"/>
    <lineage>
        <taxon>Archaea</taxon>
        <taxon>Methanobacteriati</taxon>
        <taxon>Methanobacteriota</taxon>
        <taxon>Stenosarchaea group</taxon>
        <taxon>Halobacteria</taxon>
        <taxon>Halobacteriales</taxon>
        <taxon>Natrialbaceae</taxon>
        <taxon>Natrinema</taxon>
    </lineage>
</organism>
<dbReference type="GeneID" id="56035662"/>
<dbReference type="KEGG" id="haly:HYG82_20185"/>
<feature type="transmembrane region" description="Helical" evidence="1">
    <location>
        <begin position="48"/>
        <end position="73"/>
    </location>
</feature>
<evidence type="ECO:0000256" key="1">
    <source>
        <dbReference type="SAM" id="Phobius"/>
    </source>
</evidence>
<dbReference type="AlphaFoldDB" id="A0A7D5GUV5"/>
<reference evidence="2 3" key="1">
    <citation type="submission" date="2020-07" db="EMBL/GenBank/DDBJ databases">
        <authorList>
            <person name="Cui H."/>
        </authorList>
    </citation>
    <scope>NUCLEOTIDE SEQUENCE [LARGE SCALE GENOMIC DNA]</scope>
    <source>
        <strain evidence="2 3">YPL8</strain>
    </source>
</reference>
<keyword evidence="1" id="KW-0472">Membrane</keyword>
<feature type="transmembrane region" description="Helical" evidence="1">
    <location>
        <begin position="115"/>
        <end position="137"/>
    </location>
</feature>
<evidence type="ECO:0000313" key="3">
    <source>
        <dbReference type="Proteomes" id="UP000509241"/>
    </source>
</evidence>
<dbReference type="OrthoDB" id="201179at2157"/>
<evidence type="ECO:0008006" key="4">
    <source>
        <dbReference type="Google" id="ProtNLM"/>
    </source>
</evidence>
<feature type="transmembrane region" description="Helical" evidence="1">
    <location>
        <begin position="85"/>
        <end position="109"/>
    </location>
</feature>
<sequence length="233" mass="24572">MSSVHDTTQTGQYVPTVNVPKVAGIATALVAVNILLMLVGSYTPLADLGLILFSNYVIGIGTFVVTIGGGFWISNRGIEQDALPMAGAGVALIQFGYTLLGAAILGGFAPPALRIPALGITLVLTGLLTAGVVVLVYRTDRSFESWQTYSRGLFVAGFVAGGIGFFVAPVLMIGASVLFFLGFVADLTYEIWAVKESKYANPLRNAIGIYIAVMGVFVHILQLVLRVLSVLDN</sequence>
<feature type="transmembrane region" description="Helical" evidence="1">
    <location>
        <begin position="206"/>
        <end position="225"/>
    </location>
</feature>
<proteinExistence type="predicted"/>
<gene>
    <name evidence="2" type="ORF">HYG82_20185</name>
</gene>
<dbReference type="EMBL" id="CP058601">
    <property type="protein sequence ID" value="QLG50989.1"/>
    <property type="molecule type" value="Genomic_DNA"/>
</dbReference>